<dbReference type="Gene3D" id="3.40.47.10">
    <property type="match status" value="2"/>
</dbReference>
<evidence type="ECO:0000313" key="7">
    <source>
        <dbReference type="Proteomes" id="UP000198727"/>
    </source>
</evidence>
<accession>A0A1I6A8A7</accession>
<dbReference type="OrthoDB" id="416758at2"/>
<dbReference type="Pfam" id="PF00109">
    <property type="entry name" value="ketoacyl-synt"/>
    <property type="match status" value="1"/>
</dbReference>
<dbReference type="InterPro" id="IPR014031">
    <property type="entry name" value="Ketoacyl_synth_C"/>
</dbReference>
<keyword evidence="2 4" id="KW-0808">Transferase</keyword>
<comment type="similarity">
    <text evidence="1 4">Belongs to the thiolase-like superfamily. Beta-ketoacyl-ACP synthases family.</text>
</comment>
<dbReference type="SUPFAM" id="SSF53901">
    <property type="entry name" value="Thiolase-like"/>
    <property type="match status" value="2"/>
</dbReference>
<evidence type="ECO:0000256" key="4">
    <source>
        <dbReference type="RuleBase" id="RU003694"/>
    </source>
</evidence>
<evidence type="ECO:0000259" key="5">
    <source>
        <dbReference type="PROSITE" id="PS52004"/>
    </source>
</evidence>
<keyword evidence="3" id="KW-0012">Acyltransferase</keyword>
<dbReference type="GO" id="GO:0004315">
    <property type="term" value="F:3-oxoacyl-[acyl-carrier-protein] synthase activity"/>
    <property type="evidence" value="ECO:0007669"/>
    <property type="project" value="TreeGrafter"/>
</dbReference>
<dbReference type="Pfam" id="PF02801">
    <property type="entry name" value="Ketoacyl-synt_C"/>
    <property type="match status" value="1"/>
</dbReference>
<evidence type="ECO:0000256" key="3">
    <source>
        <dbReference type="ARBA" id="ARBA00023315"/>
    </source>
</evidence>
<evidence type="ECO:0000256" key="2">
    <source>
        <dbReference type="ARBA" id="ARBA00022679"/>
    </source>
</evidence>
<name>A0A1I6A8A7_9PSEU</name>
<dbReference type="RefSeq" id="WP_092535589.1">
    <property type="nucleotide sequence ID" value="NZ_FOWW01000011.1"/>
</dbReference>
<dbReference type="AlphaFoldDB" id="A0A1I6A8A7"/>
<proteinExistence type="inferred from homology"/>
<keyword evidence="7" id="KW-1185">Reference proteome</keyword>
<organism evidence="6 7">
    <name type="scientific">Amycolatopsis arida</name>
    <dbReference type="NCBI Taxonomy" id="587909"/>
    <lineage>
        <taxon>Bacteria</taxon>
        <taxon>Bacillati</taxon>
        <taxon>Actinomycetota</taxon>
        <taxon>Actinomycetes</taxon>
        <taxon>Pseudonocardiales</taxon>
        <taxon>Pseudonocardiaceae</taxon>
        <taxon>Amycolatopsis</taxon>
    </lineage>
</organism>
<reference evidence="7" key="1">
    <citation type="submission" date="2016-10" db="EMBL/GenBank/DDBJ databases">
        <authorList>
            <person name="Varghese N."/>
            <person name="Submissions S."/>
        </authorList>
    </citation>
    <scope>NUCLEOTIDE SEQUENCE [LARGE SCALE GENOMIC DNA]</scope>
    <source>
        <strain evidence="7">CGMCC 4.5579</strain>
    </source>
</reference>
<sequence>MAKEKAVTAFPRPKGPAVTGIGVLAPTGLSTAEHWDSVLAGKSGIGRITRFDPSGYPVQLAGELPGFEKGTVPGRLVPQTDRWTHIGLTAAQQALADAGVDPARRPEYEMAVVTSSSSGGTEFGQHEMTKLYTGGPSHVGAYQSIAWFYAATTGQISILHGMRGPCGVVACEQAGGLESLRQAGRLLSQGIGLVVAGGTDGSLCPYGLTAQIANGMVSEATDPTKAYAPFDAEASGYLPGEGGAIFVLEDYDSALARGAPVYGTVAGYGAGFDPPPGSPRPPALRRVIELALADAGIQAADIDVVFADAMGVPAADRAEARALTEVFGPHGTPVTAPKTLTGRLYGGGSSLDVATALLALRDDTVPATAATSQLAPGCEDLDIVLGEPRCRPLHTALVVARGYGGFTAAVVLRSSGPGSAPVTAESEQKGKNE</sequence>
<protein>
    <submittedName>
        <fullName evidence="6">Act minimal PKS chain-length factor (CLF/KS beta)</fullName>
    </submittedName>
</protein>
<dbReference type="InterPro" id="IPR016039">
    <property type="entry name" value="Thiolase-like"/>
</dbReference>
<dbReference type="InterPro" id="IPR000794">
    <property type="entry name" value="Beta-ketoacyl_synthase"/>
</dbReference>
<feature type="domain" description="Ketosynthase family 3 (KS3)" evidence="5">
    <location>
        <begin position="13"/>
        <end position="414"/>
    </location>
</feature>
<dbReference type="GO" id="GO:0006633">
    <property type="term" value="P:fatty acid biosynthetic process"/>
    <property type="evidence" value="ECO:0007669"/>
    <property type="project" value="TreeGrafter"/>
</dbReference>
<dbReference type="SMART" id="SM00825">
    <property type="entry name" value="PKS_KS"/>
    <property type="match status" value="1"/>
</dbReference>
<dbReference type="EMBL" id="FOWW01000011">
    <property type="protein sequence ID" value="SFQ64908.1"/>
    <property type="molecule type" value="Genomic_DNA"/>
</dbReference>
<evidence type="ECO:0000313" key="6">
    <source>
        <dbReference type="EMBL" id="SFQ64908.1"/>
    </source>
</evidence>
<dbReference type="PANTHER" id="PTHR11712">
    <property type="entry name" value="POLYKETIDE SYNTHASE-RELATED"/>
    <property type="match status" value="1"/>
</dbReference>
<evidence type="ECO:0000256" key="1">
    <source>
        <dbReference type="ARBA" id="ARBA00008467"/>
    </source>
</evidence>
<dbReference type="Proteomes" id="UP000198727">
    <property type="component" value="Unassembled WGS sequence"/>
</dbReference>
<gene>
    <name evidence="6" type="ORF">SAMN05421810_111170</name>
</gene>
<dbReference type="CDD" id="cd00832">
    <property type="entry name" value="CLF"/>
    <property type="match status" value="1"/>
</dbReference>
<dbReference type="InterPro" id="IPR020841">
    <property type="entry name" value="PKS_Beta-ketoAc_synthase_dom"/>
</dbReference>
<dbReference type="PROSITE" id="PS52004">
    <property type="entry name" value="KS3_2"/>
    <property type="match status" value="1"/>
</dbReference>
<dbReference type="STRING" id="587909.SAMN05421810_111170"/>
<dbReference type="PANTHER" id="PTHR11712:SF322">
    <property type="entry name" value="POLYKETIDE BETA-KETOACYL SYNTHASE 2-RELATED"/>
    <property type="match status" value="1"/>
</dbReference>
<dbReference type="InterPro" id="IPR014030">
    <property type="entry name" value="Ketoacyl_synth_N"/>
</dbReference>